<dbReference type="OrthoDB" id="9782006at2"/>
<feature type="transmembrane region" description="Helical" evidence="6">
    <location>
        <begin position="646"/>
        <end position="669"/>
    </location>
</feature>
<accession>L1QNR6</accession>
<gene>
    <name evidence="8" type="ORF">HMPREF0216_00057</name>
</gene>
<feature type="transmembrane region" description="Helical" evidence="6">
    <location>
        <begin position="265"/>
        <end position="288"/>
    </location>
</feature>
<feature type="transmembrane region" description="Helical" evidence="6">
    <location>
        <begin position="14"/>
        <end position="33"/>
    </location>
</feature>
<dbReference type="GO" id="GO:0005886">
    <property type="term" value="C:plasma membrane"/>
    <property type="evidence" value="ECO:0007669"/>
    <property type="project" value="UniProtKB-SubCell"/>
</dbReference>
<feature type="transmembrane region" description="Helical" evidence="6">
    <location>
        <begin position="568"/>
        <end position="589"/>
    </location>
</feature>
<dbReference type="PANTHER" id="PTHR33406:SF13">
    <property type="entry name" value="MEMBRANE PROTEIN YDFJ"/>
    <property type="match status" value="1"/>
</dbReference>
<dbReference type="PATRIC" id="fig|545697.3.peg.58"/>
<evidence type="ECO:0000256" key="2">
    <source>
        <dbReference type="ARBA" id="ARBA00022475"/>
    </source>
</evidence>
<comment type="subcellular location">
    <subcellularLocation>
        <location evidence="1">Cell membrane</location>
        <topology evidence="1">Multi-pass membrane protein</topology>
    </subcellularLocation>
</comment>
<evidence type="ECO:0000256" key="6">
    <source>
        <dbReference type="SAM" id="Phobius"/>
    </source>
</evidence>
<dbReference type="HOGENOM" id="CLU_007352_0_0_9"/>
<feature type="domain" description="Membrane transport protein MMPL" evidence="7">
    <location>
        <begin position="422"/>
        <end position="669"/>
    </location>
</feature>
<feature type="transmembrane region" description="Helical" evidence="6">
    <location>
        <begin position="610"/>
        <end position="634"/>
    </location>
</feature>
<feature type="domain" description="Membrane transport protein MMPL" evidence="7">
    <location>
        <begin position="134"/>
        <end position="325"/>
    </location>
</feature>
<proteinExistence type="predicted"/>
<reference evidence="8 9" key="1">
    <citation type="submission" date="2012-05" db="EMBL/GenBank/DDBJ databases">
        <authorList>
            <person name="Weinstock G."/>
            <person name="Sodergren E."/>
            <person name="Lobos E.A."/>
            <person name="Fulton L."/>
            <person name="Fulton R."/>
            <person name="Courtney L."/>
            <person name="Fronick C."/>
            <person name="O'Laughlin M."/>
            <person name="Godfrey J."/>
            <person name="Wilson R.M."/>
            <person name="Miner T."/>
            <person name="Farmer C."/>
            <person name="Delehaunty K."/>
            <person name="Cordes M."/>
            <person name="Minx P."/>
            <person name="Tomlinson C."/>
            <person name="Chen J."/>
            <person name="Wollam A."/>
            <person name="Pepin K.H."/>
            <person name="Bhonagiri V."/>
            <person name="Zhang X."/>
            <person name="Suruliraj S."/>
            <person name="Warren W."/>
            <person name="Mitreva M."/>
            <person name="Mardis E.R."/>
            <person name="Wilson R.K."/>
        </authorList>
    </citation>
    <scope>NUCLEOTIDE SEQUENCE [LARGE SCALE GENOMIC DNA]</scope>
    <source>
        <strain evidence="8 9">DSM 1785</strain>
    </source>
</reference>
<evidence type="ECO:0000313" key="8">
    <source>
        <dbReference type="EMBL" id="EKY29649.1"/>
    </source>
</evidence>
<dbReference type="RefSeq" id="WP_005209725.1">
    <property type="nucleotide sequence ID" value="NZ_KB291598.1"/>
</dbReference>
<dbReference type="Gene3D" id="1.20.1640.10">
    <property type="entry name" value="Multidrug efflux transporter AcrB transmembrane domain"/>
    <property type="match status" value="2"/>
</dbReference>
<feature type="transmembrane region" description="Helical" evidence="6">
    <location>
        <begin position="345"/>
        <end position="366"/>
    </location>
</feature>
<dbReference type="SUPFAM" id="SSF82866">
    <property type="entry name" value="Multidrug efflux transporter AcrB transmembrane domain"/>
    <property type="match status" value="2"/>
</dbReference>
<keyword evidence="4 6" id="KW-1133">Transmembrane helix</keyword>
<comment type="caution">
    <text evidence="8">The sequence shown here is derived from an EMBL/GenBank/DDBJ whole genome shotgun (WGS) entry which is preliminary data.</text>
</comment>
<keyword evidence="2" id="KW-1003">Cell membrane</keyword>
<name>L1QNR6_9CLOT</name>
<dbReference type="AlphaFoldDB" id="L1QNR6"/>
<feature type="transmembrane region" description="Helical" evidence="6">
    <location>
        <begin position="542"/>
        <end position="562"/>
    </location>
</feature>
<dbReference type="Proteomes" id="UP000010420">
    <property type="component" value="Unassembled WGS sequence"/>
</dbReference>
<protein>
    <recommendedName>
        <fullName evidence="7">Membrane transport protein MMPL domain-containing protein</fullName>
    </recommendedName>
</protein>
<dbReference type="Pfam" id="PF03176">
    <property type="entry name" value="MMPL"/>
    <property type="match status" value="2"/>
</dbReference>
<evidence type="ECO:0000313" key="9">
    <source>
        <dbReference type="Proteomes" id="UP000010420"/>
    </source>
</evidence>
<dbReference type="EMBL" id="AMEZ01000003">
    <property type="protein sequence ID" value="EKY29649.1"/>
    <property type="molecule type" value="Genomic_DNA"/>
</dbReference>
<keyword evidence="5 6" id="KW-0472">Membrane</keyword>
<evidence type="ECO:0000256" key="3">
    <source>
        <dbReference type="ARBA" id="ARBA00022692"/>
    </source>
</evidence>
<keyword evidence="9" id="KW-1185">Reference proteome</keyword>
<evidence type="ECO:0000256" key="4">
    <source>
        <dbReference type="ARBA" id="ARBA00022989"/>
    </source>
</evidence>
<evidence type="ECO:0000256" key="5">
    <source>
        <dbReference type="ARBA" id="ARBA00023136"/>
    </source>
</evidence>
<dbReference type="eggNOG" id="COG1033">
    <property type="taxonomic scope" value="Bacteria"/>
</dbReference>
<feature type="transmembrane region" description="Helical" evidence="6">
    <location>
        <begin position="174"/>
        <end position="207"/>
    </location>
</feature>
<dbReference type="PANTHER" id="PTHR33406">
    <property type="entry name" value="MEMBRANE PROTEIN MJ1562-RELATED"/>
    <property type="match status" value="1"/>
</dbReference>
<feature type="transmembrane region" description="Helical" evidence="6">
    <location>
        <begin position="300"/>
        <end position="324"/>
    </location>
</feature>
<dbReference type="InterPro" id="IPR004869">
    <property type="entry name" value="MMPL_dom"/>
</dbReference>
<organism evidence="8 9">
    <name type="scientific">Clostridium celatum DSM 1785</name>
    <dbReference type="NCBI Taxonomy" id="545697"/>
    <lineage>
        <taxon>Bacteria</taxon>
        <taxon>Bacillati</taxon>
        <taxon>Bacillota</taxon>
        <taxon>Clostridia</taxon>
        <taxon>Eubacteriales</taxon>
        <taxon>Clostridiaceae</taxon>
        <taxon>Clostridium</taxon>
    </lineage>
</organism>
<sequence length="703" mass="77252">MEALFKQIVKHKKIIISIFSIAVIVCAICSKFVSVNYDMNDYLPDGSASTTSLEVMEEEFGSGIPNARVMVSDISIPKALELKDELSSIDGVQEVTWLDDAVDITKPIQTLDSKTVEDYYKDNSALFSVTISEDKRISAVNEIRELIGDDNSMSGAAVNTATATQSTTKEVSKIILFIIPICLGILLITTTSWIEPILFMLTIGVAIMLNRGTNLLFGEVSFVTNAAGNVLQLAVSMDYAIFLLHRFSDYRKEGFENEEAMVKACVNSVGSIFSSGITTVIGFAALILMRFKIGPDMGIVMAKAIVFSLITVLVLLPVITLYACKLIDKTTHKSLVPEFNGFAKVVYKLMIPMIILFSITIVPFRLAQAENSFDYGSSKIFNETTKLGSDTVKIEDKFGKSNTLVLMVPRGDFATETKLSNELREIKEVSSIISYVDNAGAEVPTEYVNESILSKLLSDNYSRMVITVSTDFEGDVAFNTVEEIREIAKKYYSDKYYLAGESVSTYDLMDTVTADNVRVNAIAIGVIFIVLLIAFKSLLIPIILVLAIETAIWINLGIPYFAGNNLHYIAYLIISSVQLGATVDYAILLSNRYMEYRREVNKKEALLNTVSAVSLSIITSATILTLAGLLLGVISTHGIISQLGSLIAKGTILSTVIVLFVIPGLLYLLDKPIQMTTIKANFKNGKKDVNNENVNEEILVKEM</sequence>
<evidence type="ECO:0000259" key="7">
    <source>
        <dbReference type="Pfam" id="PF03176"/>
    </source>
</evidence>
<dbReference type="InterPro" id="IPR050545">
    <property type="entry name" value="Mycobact_MmpL"/>
</dbReference>
<feature type="transmembrane region" description="Helical" evidence="6">
    <location>
        <begin position="227"/>
        <end position="244"/>
    </location>
</feature>
<keyword evidence="3 6" id="KW-0812">Transmembrane</keyword>
<dbReference type="STRING" id="545697.HMPREF0216_00057"/>
<evidence type="ECO:0000256" key="1">
    <source>
        <dbReference type="ARBA" id="ARBA00004651"/>
    </source>
</evidence>
<feature type="transmembrane region" description="Helical" evidence="6">
    <location>
        <begin position="517"/>
        <end position="535"/>
    </location>
</feature>